<dbReference type="SUPFAM" id="SSF81901">
    <property type="entry name" value="HCP-like"/>
    <property type="match status" value="1"/>
</dbReference>
<dbReference type="Pfam" id="PF08238">
    <property type="entry name" value="Sel1"/>
    <property type="match status" value="2"/>
</dbReference>
<accession>A0ABZ0SE48</accession>
<protein>
    <submittedName>
        <fullName evidence="1">Sel1 repeat</fullName>
    </submittedName>
</protein>
<organism evidence="1 2">
    <name type="scientific">Thiorhodovibrio winogradskyi</name>
    <dbReference type="NCBI Taxonomy" id="77007"/>
    <lineage>
        <taxon>Bacteria</taxon>
        <taxon>Pseudomonadati</taxon>
        <taxon>Pseudomonadota</taxon>
        <taxon>Gammaproteobacteria</taxon>
        <taxon>Chromatiales</taxon>
        <taxon>Chromatiaceae</taxon>
        <taxon>Thiorhodovibrio</taxon>
    </lineage>
</organism>
<dbReference type="PANTHER" id="PTHR11102">
    <property type="entry name" value="SEL-1-LIKE PROTEIN"/>
    <property type="match status" value="1"/>
</dbReference>
<dbReference type="Proteomes" id="UP001432180">
    <property type="component" value="Chromosome"/>
</dbReference>
<keyword evidence="2" id="KW-1185">Reference proteome</keyword>
<dbReference type="InterPro" id="IPR011990">
    <property type="entry name" value="TPR-like_helical_dom_sf"/>
</dbReference>
<dbReference type="RefSeq" id="WP_328984092.1">
    <property type="nucleotide sequence ID" value="NZ_CP121472.1"/>
</dbReference>
<dbReference type="Gene3D" id="1.25.40.10">
    <property type="entry name" value="Tetratricopeptide repeat domain"/>
    <property type="match status" value="1"/>
</dbReference>
<name>A0ABZ0SE48_9GAMM</name>
<dbReference type="PANTHER" id="PTHR11102:SF160">
    <property type="entry name" value="ERAD-ASSOCIATED E3 UBIQUITIN-PROTEIN LIGASE COMPONENT HRD3"/>
    <property type="match status" value="1"/>
</dbReference>
<dbReference type="InterPro" id="IPR050767">
    <property type="entry name" value="Sel1_AlgK"/>
</dbReference>
<dbReference type="EMBL" id="CP121472">
    <property type="protein sequence ID" value="WPL18326.1"/>
    <property type="molecule type" value="Genomic_DNA"/>
</dbReference>
<reference evidence="1 2" key="1">
    <citation type="journal article" date="2023" name="Microorganisms">
        <title>Thiorhodovibrio frisius and Trv. litoralis spp. nov., Two Novel Members from a Clade of Fastidious Purple Sulfur Bacteria That Exhibit Unique Red-Shifted Light-Harvesting Capabilities.</title>
        <authorList>
            <person name="Methner A."/>
            <person name="Kuzyk S.B."/>
            <person name="Petersen J."/>
            <person name="Bauer S."/>
            <person name="Brinkmann H."/>
            <person name="Sichau K."/>
            <person name="Wanner G."/>
            <person name="Wolf J."/>
            <person name="Neumann-Schaal M."/>
            <person name="Henke P."/>
            <person name="Tank M."/>
            <person name="Sproer C."/>
            <person name="Bunk B."/>
            <person name="Overmann J."/>
        </authorList>
    </citation>
    <scope>NUCLEOTIDE SEQUENCE [LARGE SCALE GENOMIC DNA]</scope>
    <source>
        <strain evidence="1 2">DSM 6702</strain>
    </source>
</reference>
<dbReference type="SMART" id="SM00671">
    <property type="entry name" value="SEL1"/>
    <property type="match status" value="2"/>
</dbReference>
<sequence>MPTIHFDTAMAITGLGRTSLWRRISTTPDSSETVVPAKGHKRTRIDLDSALTWAGLTLNDADRALITAADAGDAAAQRELGMLFLELSLPERAAHWLHLAAAQGDADAMQWLGKLCARGDGVELDEAQAIAWIKKAAEGGHIIAQRQVAELGL</sequence>
<gene>
    <name evidence="1" type="ORF">Thiowin_03397</name>
</gene>
<evidence type="ECO:0000313" key="2">
    <source>
        <dbReference type="Proteomes" id="UP001432180"/>
    </source>
</evidence>
<evidence type="ECO:0000313" key="1">
    <source>
        <dbReference type="EMBL" id="WPL18326.1"/>
    </source>
</evidence>
<proteinExistence type="predicted"/>
<dbReference type="InterPro" id="IPR006597">
    <property type="entry name" value="Sel1-like"/>
</dbReference>